<feature type="compositionally biased region" description="Basic and acidic residues" evidence="1">
    <location>
        <begin position="185"/>
        <end position="210"/>
    </location>
</feature>
<feature type="region of interest" description="Disordered" evidence="1">
    <location>
        <begin position="1"/>
        <end position="113"/>
    </location>
</feature>
<accession>A0A7S4ENV6</accession>
<proteinExistence type="predicted"/>
<feature type="compositionally biased region" description="Polar residues" evidence="1">
    <location>
        <begin position="39"/>
        <end position="48"/>
    </location>
</feature>
<feature type="compositionally biased region" description="Low complexity" evidence="1">
    <location>
        <begin position="51"/>
        <end position="60"/>
    </location>
</feature>
<gene>
    <name evidence="2" type="ORF">PAUS00366_LOCUS18091</name>
</gene>
<protein>
    <submittedName>
        <fullName evidence="2">Uncharacterized protein</fullName>
    </submittedName>
</protein>
<sequence length="616" mass="69111">MEQQNRWSSNSNNNININSNSNDNDIDNSNTRNNGNSITEKPSSTASPERNPANNNTNNDNDVDALTITPVRNREFEKSPSDDNAYSSSPFEFPVCSDDYEGEEDAVDNNTNDCSSPKIAYHDFPTSLETTSCNTPFGDSATQNKKERKRKRRCTKGEKKQRKKEKRAEKRRKRGKKKNVKLQHHQQDVVKKSTEKRQQSDGMDDNHDDNNGETEDLETPKKFEDISPIRNPGNVLDGASIFNSNRCNSPQRAVSRSNDRVDQTSRNDGIYQTPFLEPKGGISTNKADAIAPNDPFYVSPEEIQHATENCGITYDHFAPSSSCNNVSATDQNFPVRLFCSESFLENFGEVIAAFARGTFHGNKSTEEKSIHFTDTDLMDVCGVDIETPCRGAIVISTLSQIQRSSDNGLMQTFLPRMVELVSTTRYSNLTIYLCIDVELDAATSQDIVHLQTAFLCDAGDAVQRTKTNIQLTSRACLAACISKTIFLNHSSVSSPSPFSALSKVDHWLSDQRACQRLKFLLNIIPTLSVTSSLHWLDSSRSPIRPSTQNQTEEDKSLAWFQHCFKHVDEECNRLKSLLLPSCNSRHNLQLHDCMNPYVAQQLAMVVGARLNNVNYF</sequence>
<reference evidence="2" key="1">
    <citation type="submission" date="2021-01" db="EMBL/GenBank/DDBJ databases">
        <authorList>
            <person name="Corre E."/>
            <person name="Pelletier E."/>
            <person name="Niang G."/>
            <person name="Scheremetjew M."/>
            <person name="Finn R."/>
            <person name="Kale V."/>
            <person name="Holt S."/>
            <person name="Cochrane G."/>
            <person name="Meng A."/>
            <person name="Brown T."/>
            <person name="Cohen L."/>
        </authorList>
    </citation>
    <scope>NUCLEOTIDE SEQUENCE</scope>
    <source>
        <strain evidence="2">10249 10 AB</strain>
    </source>
</reference>
<feature type="compositionally biased region" description="Polar residues" evidence="1">
    <location>
        <begin position="241"/>
        <end position="256"/>
    </location>
</feature>
<feature type="region of interest" description="Disordered" evidence="1">
    <location>
        <begin position="128"/>
        <end position="283"/>
    </location>
</feature>
<feature type="compositionally biased region" description="Basic and acidic residues" evidence="1">
    <location>
        <begin position="72"/>
        <end position="81"/>
    </location>
</feature>
<evidence type="ECO:0000313" key="2">
    <source>
        <dbReference type="EMBL" id="CAE0725334.1"/>
    </source>
</evidence>
<dbReference type="EMBL" id="HBIX01026577">
    <property type="protein sequence ID" value="CAE0725334.1"/>
    <property type="molecule type" value="Transcribed_RNA"/>
</dbReference>
<feature type="compositionally biased region" description="Low complexity" evidence="1">
    <location>
        <begin position="8"/>
        <end position="38"/>
    </location>
</feature>
<feature type="compositionally biased region" description="Basic residues" evidence="1">
    <location>
        <begin position="146"/>
        <end position="184"/>
    </location>
</feature>
<organism evidence="2">
    <name type="scientific">Pseudo-nitzschia australis</name>
    <dbReference type="NCBI Taxonomy" id="44445"/>
    <lineage>
        <taxon>Eukaryota</taxon>
        <taxon>Sar</taxon>
        <taxon>Stramenopiles</taxon>
        <taxon>Ochrophyta</taxon>
        <taxon>Bacillariophyta</taxon>
        <taxon>Bacillariophyceae</taxon>
        <taxon>Bacillariophycidae</taxon>
        <taxon>Bacillariales</taxon>
        <taxon>Bacillariaceae</taxon>
        <taxon>Pseudo-nitzschia</taxon>
    </lineage>
</organism>
<feature type="compositionally biased region" description="Acidic residues" evidence="1">
    <location>
        <begin position="98"/>
        <end position="107"/>
    </location>
</feature>
<dbReference type="AlphaFoldDB" id="A0A7S4ENV6"/>
<evidence type="ECO:0000256" key="1">
    <source>
        <dbReference type="SAM" id="MobiDB-lite"/>
    </source>
</evidence>
<feature type="compositionally biased region" description="Basic and acidic residues" evidence="1">
    <location>
        <begin position="218"/>
        <end position="227"/>
    </location>
</feature>
<name>A0A7S4ENV6_9STRA</name>
<feature type="compositionally biased region" description="Polar residues" evidence="1">
    <location>
        <begin position="128"/>
        <end position="143"/>
    </location>
</feature>